<dbReference type="Proteomes" id="UP000789405">
    <property type="component" value="Unassembled WGS sequence"/>
</dbReference>
<evidence type="ECO:0000313" key="1">
    <source>
        <dbReference type="EMBL" id="CAG8817267.1"/>
    </source>
</evidence>
<evidence type="ECO:0000313" key="2">
    <source>
        <dbReference type="Proteomes" id="UP000789405"/>
    </source>
</evidence>
<name>A0A9N9K9D4_9GLOM</name>
<gene>
    <name evidence="1" type="ORF">DERYTH_LOCUS26414</name>
</gene>
<feature type="non-terminal residue" evidence="1">
    <location>
        <position position="1"/>
    </location>
</feature>
<comment type="caution">
    <text evidence="1">The sequence shown here is derived from an EMBL/GenBank/DDBJ whole genome shotgun (WGS) entry which is preliminary data.</text>
</comment>
<accession>A0A9N9K9D4</accession>
<dbReference type="AlphaFoldDB" id="A0A9N9K9D4"/>
<keyword evidence="2" id="KW-1185">Reference proteome</keyword>
<reference evidence="1" key="1">
    <citation type="submission" date="2021-06" db="EMBL/GenBank/DDBJ databases">
        <authorList>
            <person name="Kallberg Y."/>
            <person name="Tangrot J."/>
            <person name="Rosling A."/>
        </authorList>
    </citation>
    <scope>NUCLEOTIDE SEQUENCE</scope>
    <source>
        <strain evidence="1">MA453B</strain>
    </source>
</reference>
<dbReference type="EMBL" id="CAJVPY010055019">
    <property type="protein sequence ID" value="CAG8817267.1"/>
    <property type="molecule type" value="Genomic_DNA"/>
</dbReference>
<feature type="non-terminal residue" evidence="1">
    <location>
        <position position="43"/>
    </location>
</feature>
<organism evidence="1 2">
    <name type="scientific">Dentiscutata erythropus</name>
    <dbReference type="NCBI Taxonomy" id="1348616"/>
    <lineage>
        <taxon>Eukaryota</taxon>
        <taxon>Fungi</taxon>
        <taxon>Fungi incertae sedis</taxon>
        <taxon>Mucoromycota</taxon>
        <taxon>Glomeromycotina</taxon>
        <taxon>Glomeromycetes</taxon>
        <taxon>Diversisporales</taxon>
        <taxon>Gigasporaceae</taxon>
        <taxon>Dentiscutata</taxon>
    </lineage>
</organism>
<proteinExistence type="predicted"/>
<sequence>LRWEMVGSPGKNGSFHWEKLVGSTGREGLSCELWSTAELTVVS</sequence>
<protein>
    <submittedName>
        <fullName evidence="1">7977_t:CDS:1</fullName>
    </submittedName>
</protein>